<evidence type="ECO:0000256" key="5">
    <source>
        <dbReference type="ARBA" id="ARBA00023136"/>
    </source>
</evidence>
<keyword evidence="3 6" id="KW-0812">Transmembrane</keyword>
<dbReference type="PANTHER" id="PTHR30287:SF1">
    <property type="entry name" value="INNER MEMBRANE PROTEIN"/>
    <property type="match status" value="1"/>
</dbReference>
<evidence type="ECO:0000256" key="4">
    <source>
        <dbReference type="ARBA" id="ARBA00022989"/>
    </source>
</evidence>
<keyword evidence="4 6" id="KW-1133">Transmembrane helix</keyword>
<dbReference type="InterPro" id="IPR003838">
    <property type="entry name" value="ABC3_permease_C"/>
</dbReference>
<dbReference type="Proteomes" id="UP001222087">
    <property type="component" value="Chromosome"/>
</dbReference>
<name>A0ABY8AWD0_9GAMM</name>
<dbReference type="Pfam" id="PF02687">
    <property type="entry name" value="FtsX"/>
    <property type="match status" value="2"/>
</dbReference>
<keyword evidence="2" id="KW-1003">Cell membrane</keyword>
<evidence type="ECO:0000256" key="3">
    <source>
        <dbReference type="ARBA" id="ARBA00022692"/>
    </source>
</evidence>
<protein>
    <submittedName>
        <fullName evidence="8">FtsX-like permease family protein</fullName>
    </submittedName>
</protein>
<reference evidence="8 9" key="1">
    <citation type="submission" date="2023-02" db="EMBL/GenBank/DDBJ databases">
        <title>Genome Sequence of L. cardiaca H63T.</title>
        <authorList>
            <person name="Lopez A.E."/>
            <person name="Cianciotto N.P."/>
        </authorList>
    </citation>
    <scope>NUCLEOTIDE SEQUENCE [LARGE SCALE GENOMIC DNA]</scope>
    <source>
        <strain evidence="8 9">H63</strain>
    </source>
</reference>
<feature type="transmembrane region" description="Helical" evidence="6">
    <location>
        <begin position="350"/>
        <end position="370"/>
    </location>
</feature>
<dbReference type="PANTHER" id="PTHR30287">
    <property type="entry name" value="MEMBRANE COMPONENT OF PREDICTED ABC SUPERFAMILY METABOLITE UPTAKE TRANSPORTER"/>
    <property type="match status" value="1"/>
</dbReference>
<feature type="transmembrane region" description="Helical" evidence="6">
    <location>
        <begin position="790"/>
        <end position="812"/>
    </location>
</feature>
<feature type="transmembrane region" description="Helical" evidence="6">
    <location>
        <begin position="706"/>
        <end position="726"/>
    </location>
</feature>
<feature type="transmembrane region" description="Helical" evidence="6">
    <location>
        <begin position="303"/>
        <end position="330"/>
    </location>
</feature>
<feature type="transmembrane region" description="Helical" evidence="6">
    <location>
        <begin position="390"/>
        <end position="410"/>
    </location>
</feature>
<comment type="subcellular location">
    <subcellularLocation>
        <location evidence="1">Cell membrane</location>
        <topology evidence="1">Multi-pass membrane protein</topology>
    </subcellularLocation>
</comment>
<dbReference type="EMBL" id="CP119078">
    <property type="protein sequence ID" value="WED44049.1"/>
    <property type="molecule type" value="Genomic_DNA"/>
</dbReference>
<dbReference type="RefSeq" id="WP_275089865.1">
    <property type="nucleotide sequence ID" value="NZ_CP119078.1"/>
</dbReference>
<sequence length="830" mass="92415">MLKIPLTIRSLIRDWRSGELTLLFLALIIAMTCVSALNIFAGRVNDQLVNQASKLLGADLVVRSSIPINYDWIQKAKNLGLKQTVTLSFLSMVEHDEKLQLAAIKAVGDPFPILGDLRIAKQLHASGSKTYTAPKVGTVWLAPRLFPLLTLKVGDSLMIGAARLTVAGILVEEPGQTGDWFNISPRIVMNWQDIAKTEVIQTGSNVTYRWLLTGPGNKLNALKTYLNNKLTEQQELTDSTASNPSITQVIQRTLNYLNLGTLMSLVLAGVAISMASLRYSGRHMQQVAVLRCFGASQYQILKIYLGSILLLGTLACLIGVGLGYAVQPLLTQWLRGLLPQFDMHLPIKPALLSIALGLIVLLCFSLVNILKLRHVTAANIFRKEQLSWTIATWFGYGLAFFLLGSLAYFYTGSWPLTLSVLGGCLFFIGLVVSSLWLIFSYLSKAKHYIHISWRFGFANIARNLSNSSLQVIGIGLALTAILSLYILRTDLLANWQQQQADNRANYFIINIDPSQVNEIDKFLTVNRIKVSNFYPMVKGRLIAINNQPVQRIFGENAKQITVLQRELNLSWTSDLPPTNKIISGEWVPQTKEDWVSVEKGVVDKLGLVLGDKLSFRIENRVVTVVVTSIRTVNWTSFNPNFFTLFKPGVLNDLPQTYIASMYLSTAQQSKLNEIVNQFPNVTIIDIASILKKIQTIFTNTAKAINFMSFFGFIAGLVIVILAMLSFTGVKQQETHVLKFLGMGKRQLLWVQSSESFLIGFYAGLLAIITACIINNYLAKVVLDLDFHVPWKLFAIVPTATAAFTVLINSLVLRSQYQKRGLTRLTHSDSY</sequence>
<feature type="domain" description="ABC3 transporter permease C-terminal" evidence="7">
    <location>
        <begin position="706"/>
        <end position="807"/>
    </location>
</feature>
<feature type="transmembrane region" description="Helical" evidence="6">
    <location>
        <begin position="20"/>
        <end position="41"/>
    </location>
</feature>
<dbReference type="InterPro" id="IPR038766">
    <property type="entry name" value="Membrane_comp_ABC_pdt"/>
</dbReference>
<evidence type="ECO:0000259" key="7">
    <source>
        <dbReference type="Pfam" id="PF02687"/>
    </source>
</evidence>
<evidence type="ECO:0000313" key="8">
    <source>
        <dbReference type="EMBL" id="WED44049.1"/>
    </source>
</evidence>
<feature type="transmembrane region" description="Helical" evidence="6">
    <location>
        <begin position="463"/>
        <end position="487"/>
    </location>
</feature>
<proteinExistence type="predicted"/>
<keyword evidence="5 6" id="KW-0472">Membrane</keyword>
<evidence type="ECO:0000256" key="1">
    <source>
        <dbReference type="ARBA" id="ARBA00004651"/>
    </source>
</evidence>
<evidence type="ECO:0000256" key="2">
    <source>
        <dbReference type="ARBA" id="ARBA00022475"/>
    </source>
</evidence>
<keyword evidence="9" id="KW-1185">Reference proteome</keyword>
<feature type="transmembrane region" description="Helical" evidence="6">
    <location>
        <begin position="747"/>
        <end position="778"/>
    </location>
</feature>
<accession>A0ABY8AWD0</accession>
<feature type="transmembrane region" description="Helical" evidence="6">
    <location>
        <begin position="256"/>
        <end position="277"/>
    </location>
</feature>
<gene>
    <name evidence="8" type="ORF">PXX05_04480</name>
</gene>
<feature type="domain" description="ABC3 transporter permease C-terminal" evidence="7">
    <location>
        <begin position="261"/>
        <end position="375"/>
    </location>
</feature>
<feature type="transmembrane region" description="Helical" evidence="6">
    <location>
        <begin position="416"/>
        <end position="442"/>
    </location>
</feature>
<organism evidence="8 9">
    <name type="scientific">Legionella cardiaca</name>
    <dbReference type="NCBI Taxonomy" id="1071983"/>
    <lineage>
        <taxon>Bacteria</taxon>
        <taxon>Pseudomonadati</taxon>
        <taxon>Pseudomonadota</taxon>
        <taxon>Gammaproteobacteria</taxon>
        <taxon>Legionellales</taxon>
        <taxon>Legionellaceae</taxon>
        <taxon>Legionella</taxon>
    </lineage>
</organism>
<evidence type="ECO:0000313" key="9">
    <source>
        <dbReference type="Proteomes" id="UP001222087"/>
    </source>
</evidence>
<evidence type="ECO:0000256" key="6">
    <source>
        <dbReference type="SAM" id="Phobius"/>
    </source>
</evidence>